<dbReference type="STRING" id="45351.A7SK66"/>
<gene>
    <name evidence="2" type="ORF">NEMVEDRAFT_v1g245813</name>
</gene>
<dbReference type="HOGENOM" id="CLU_1226085_0_0_1"/>
<organism evidence="2 3">
    <name type="scientific">Nematostella vectensis</name>
    <name type="common">Starlet sea anemone</name>
    <dbReference type="NCBI Taxonomy" id="45351"/>
    <lineage>
        <taxon>Eukaryota</taxon>
        <taxon>Metazoa</taxon>
        <taxon>Cnidaria</taxon>
        <taxon>Anthozoa</taxon>
        <taxon>Hexacorallia</taxon>
        <taxon>Actiniaria</taxon>
        <taxon>Edwardsiidae</taxon>
        <taxon>Nematostella</taxon>
    </lineage>
</organism>
<dbReference type="EMBL" id="DS469684">
    <property type="protein sequence ID" value="EDO35888.1"/>
    <property type="molecule type" value="Genomic_DNA"/>
</dbReference>
<keyword evidence="3" id="KW-1185">Reference proteome</keyword>
<dbReference type="InParanoid" id="A7SK66"/>
<protein>
    <submittedName>
        <fullName evidence="2">Uncharacterized protein</fullName>
    </submittedName>
</protein>
<feature type="compositionally biased region" description="Polar residues" evidence="1">
    <location>
        <begin position="140"/>
        <end position="154"/>
    </location>
</feature>
<proteinExistence type="predicted"/>
<evidence type="ECO:0000256" key="1">
    <source>
        <dbReference type="SAM" id="MobiDB-lite"/>
    </source>
</evidence>
<reference evidence="2 3" key="1">
    <citation type="journal article" date="2007" name="Science">
        <title>Sea anemone genome reveals ancestral eumetazoan gene repertoire and genomic organization.</title>
        <authorList>
            <person name="Putnam N.H."/>
            <person name="Srivastava M."/>
            <person name="Hellsten U."/>
            <person name="Dirks B."/>
            <person name="Chapman J."/>
            <person name="Salamov A."/>
            <person name="Terry A."/>
            <person name="Shapiro H."/>
            <person name="Lindquist E."/>
            <person name="Kapitonov V.V."/>
            <person name="Jurka J."/>
            <person name="Genikhovich G."/>
            <person name="Grigoriev I.V."/>
            <person name="Lucas S.M."/>
            <person name="Steele R.E."/>
            <person name="Finnerty J.R."/>
            <person name="Technau U."/>
            <person name="Martindale M.Q."/>
            <person name="Rokhsar D.S."/>
        </authorList>
    </citation>
    <scope>NUCLEOTIDE SEQUENCE [LARGE SCALE GENOMIC DNA]</scope>
    <source>
        <strain evidence="3">CH2 X CH6</strain>
    </source>
</reference>
<evidence type="ECO:0000313" key="2">
    <source>
        <dbReference type="EMBL" id="EDO35888.1"/>
    </source>
</evidence>
<accession>A7SK66</accession>
<name>A7SK66_NEMVE</name>
<feature type="region of interest" description="Disordered" evidence="1">
    <location>
        <begin position="124"/>
        <end position="211"/>
    </location>
</feature>
<sequence>MEIPRSNGADMEQRRADQLAPGRRTSCKYPKCQSYMRLIACNDRCDGVKWECRRQVDSKRNKAKKSLRAGSWFATSNLTLEEILNFTYWWSQDKDQIWHELAFAARRKRSALIYDKELQWTHPTTHARPKESLTKLPKGTATTSPTGISVETPTRPSPPLTRDTGPGTGTTGSDTPTRPPETEPGSAEASEPVSPAKPPSNPPLEKKIPLALRRLQDYNKKGLLEQ</sequence>
<feature type="compositionally biased region" description="Low complexity" evidence="1">
    <location>
        <begin position="160"/>
        <end position="176"/>
    </location>
</feature>
<evidence type="ECO:0000313" key="3">
    <source>
        <dbReference type="Proteomes" id="UP000001593"/>
    </source>
</evidence>
<dbReference type="AlphaFoldDB" id="A7SK66"/>
<dbReference type="Proteomes" id="UP000001593">
    <property type="component" value="Unassembled WGS sequence"/>
</dbReference>